<accession>A0A174QHL6</accession>
<dbReference type="InterPro" id="IPR039424">
    <property type="entry name" value="SBP_5"/>
</dbReference>
<comment type="subcellular location">
    <subcellularLocation>
        <location evidence="1">Cell envelope</location>
    </subcellularLocation>
</comment>
<dbReference type="EMBL" id="BSCI01000002">
    <property type="protein sequence ID" value="GLG85791.1"/>
    <property type="molecule type" value="Genomic_DNA"/>
</dbReference>
<sequence>MKKRKTLAMGLAVAMAVSCLAGCGGDDKKASSDGKTEQVLNISNNSVVVGLNPLINTTGPDNSAFNMVLDPLVKRVTQEGNTYKIVPAAAESWDISEDGLTYTFHMNKDAKWSDGTKVTANDFEFTFQKMATPSVAATNAWLFDGIIENFSEALYDQGKKPEEIGVHAIDEDTLEIKIIHPASYFLELVSSSAYPVNKAMYEKLGSDYATSETKTVFNGPFKIESWSQNTEMVLVRNDQYWGADDVKLDKINSKIIQESGTAVQSYINGELDVIGTTDANWGKTIEEQGESESYQVPDSAPEFFMLNAANEYLCNEKIRQALSVAYDRQEMIDTLRNGKGVPIYSMMPDTIQVGEKTYTELVGGKNHFVQELQDEIKDPKALLIEGLKELGKDPDPSKVTIRYASRGTSEVSKKIAEWMKQQWESVLGINIEIDMMEWNIMWDKIDAGDYDIATGGWGPYYNEPSALLQLFDPDNGYFNAEKTGWSGEDPKKYQELLNEAKFEVDDQKKAELYLQAEELVVKSGLIEPTYVEEAPTFVKKYVKNYFVSTVGQVDFSKVYIEK</sequence>
<dbReference type="Proteomes" id="UP001145109">
    <property type="component" value="Unassembled WGS sequence"/>
</dbReference>
<reference evidence="10 11" key="1">
    <citation type="submission" date="2015-09" db="EMBL/GenBank/DDBJ databases">
        <authorList>
            <consortium name="Pathogen Informatics"/>
        </authorList>
    </citation>
    <scope>NUCLEOTIDE SEQUENCE [LARGE SCALE GENOMIC DNA]</scope>
    <source>
        <strain evidence="8 10">2789STDY5834866</strain>
        <strain evidence="7 11">2789STDY5834962</strain>
    </source>
</reference>
<dbReference type="GO" id="GO:1904680">
    <property type="term" value="F:peptide transmembrane transporter activity"/>
    <property type="evidence" value="ECO:0007669"/>
    <property type="project" value="TreeGrafter"/>
</dbReference>
<dbReference type="AlphaFoldDB" id="A0A174QHL6"/>
<name>A0A174QHL6_9FIRM</name>
<dbReference type="PANTHER" id="PTHR30290">
    <property type="entry name" value="PERIPLASMIC BINDING COMPONENT OF ABC TRANSPORTER"/>
    <property type="match status" value="1"/>
</dbReference>
<organism evidence="9 12">
    <name type="scientific">Coprococcus comes</name>
    <dbReference type="NCBI Taxonomy" id="410072"/>
    <lineage>
        <taxon>Bacteria</taxon>
        <taxon>Bacillati</taxon>
        <taxon>Bacillota</taxon>
        <taxon>Clostridia</taxon>
        <taxon>Lachnospirales</taxon>
        <taxon>Lachnospiraceae</taxon>
        <taxon>Coprococcus</taxon>
    </lineage>
</organism>
<dbReference type="GO" id="GO:0042597">
    <property type="term" value="C:periplasmic space"/>
    <property type="evidence" value="ECO:0007669"/>
    <property type="project" value="UniProtKB-ARBA"/>
</dbReference>
<dbReference type="Pfam" id="PF00496">
    <property type="entry name" value="SBP_bac_5"/>
    <property type="match status" value="1"/>
</dbReference>
<dbReference type="GeneID" id="92825440"/>
<dbReference type="EMBL" id="CYXR01000012">
    <property type="protein sequence ID" value="CUM97314.1"/>
    <property type="molecule type" value="Genomic_DNA"/>
</dbReference>
<dbReference type="PaxDb" id="410072-ERS852525_02636"/>
<dbReference type="OrthoDB" id="9801912at2"/>
<feature type="chain" id="PRO_5040569504" evidence="5">
    <location>
        <begin position="22"/>
        <end position="562"/>
    </location>
</feature>
<evidence type="ECO:0000313" key="7">
    <source>
        <dbReference type="EMBL" id="CUM97314.1"/>
    </source>
</evidence>
<dbReference type="RefSeq" id="WP_008374467.1">
    <property type="nucleotide sequence ID" value="NZ_BSCI01000002.1"/>
</dbReference>
<dbReference type="SUPFAM" id="SSF53850">
    <property type="entry name" value="Periplasmic binding protein-like II"/>
    <property type="match status" value="1"/>
</dbReference>
<keyword evidence="4 5" id="KW-0732">Signal</keyword>
<dbReference type="Proteomes" id="UP000095727">
    <property type="component" value="Unassembled WGS sequence"/>
</dbReference>
<dbReference type="Gene3D" id="3.90.76.10">
    <property type="entry name" value="Dipeptide-binding Protein, Domain 1"/>
    <property type="match status" value="1"/>
</dbReference>
<feature type="signal peptide" evidence="5">
    <location>
        <begin position="1"/>
        <end position="21"/>
    </location>
</feature>
<protein>
    <submittedName>
        <fullName evidence="9">Peptide ABC transporter substrate-binding protein</fullName>
    </submittedName>
    <submittedName>
        <fullName evidence="7">Stage 0 sporulation protein KA</fullName>
    </submittedName>
</protein>
<keyword evidence="3" id="KW-0813">Transport</keyword>
<dbReference type="Gene3D" id="3.40.190.10">
    <property type="entry name" value="Periplasmic binding protein-like II"/>
    <property type="match status" value="1"/>
</dbReference>
<gene>
    <name evidence="9" type="primary">oppA_1</name>
    <name evidence="8" type="synonym">oppA_2</name>
    <name evidence="7" type="synonym">oppA_3</name>
    <name evidence="9" type="ORF">comes_03360</name>
    <name evidence="8" type="ORF">ERS852481_02670</name>
    <name evidence="7" type="ORF">ERS852574_01907</name>
</gene>
<evidence type="ECO:0000313" key="11">
    <source>
        <dbReference type="Proteomes" id="UP000095727"/>
    </source>
</evidence>
<evidence type="ECO:0000256" key="2">
    <source>
        <dbReference type="ARBA" id="ARBA00005695"/>
    </source>
</evidence>
<dbReference type="PROSITE" id="PS51257">
    <property type="entry name" value="PROKAR_LIPOPROTEIN"/>
    <property type="match status" value="1"/>
</dbReference>
<dbReference type="EMBL" id="CYZK01000022">
    <property type="protein sequence ID" value="CUO69734.1"/>
    <property type="molecule type" value="Genomic_DNA"/>
</dbReference>
<evidence type="ECO:0000313" key="8">
    <source>
        <dbReference type="EMBL" id="CUO69734.1"/>
    </source>
</evidence>
<evidence type="ECO:0000256" key="4">
    <source>
        <dbReference type="ARBA" id="ARBA00022729"/>
    </source>
</evidence>
<evidence type="ECO:0000313" key="10">
    <source>
        <dbReference type="Proteomes" id="UP000095362"/>
    </source>
</evidence>
<feature type="domain" description="Solute-binding protein family 5" evidence="6">
    <location>
        <begin position="84"/>
        <end position="476"/>
    </location>
</feature>
<evidence type="ECO:0000256" key="5">
    <source>
        <dbReference type="SAM" id="SignalP"/>
    </source>
</evidence>
<dbReference type="GO" id="GO:0030313">
    <property type="term" value="C:cell envelope"/>
    <property type="evidence" value="ECO:0007669"/>
    <property type="project" value="UniProtKB-SubCell"/>
</dbReference>
<evidence type="ECO:0000313" key="9">
    <source>
        <dbReference type="EMBL" id="GLG85791.1"/>
    </source>
</evidence>
<evidence type="ECO:0000259" key="6">
    <source>
        <dbReference type="Pfam" id="PF00496"/>
    </source>
</evidence>
<dbReference type="GO" id="GO:0043190">
    <property type="term" value="C:ATP-binding cassette (ABC) transporter complex"/>
    <property type="evidence" value="ECO:0007669"/>
    <property type="project" value="InterPro"/>
</dbReference>
<reference evidence="9" key="2">
    <citation type="submission" date="2022-09" db="EMBL/GenBank/DDBJ databases">
        <title>Draft genome sequence of Coprococcus comes strain 31264.</title>
        <authorList>
            <person name="Atsushi H."/>
            <person name="Moriya O."/>
            <person name="Mitsuo S."/>
        </authorList>
    </citation>
    <scope>NUCLEOTIDE SEQUENCE</scope>
    <source>
        <strain evidence="9">JCM 31264</strain>
    </source>
</reference>
<dbReference type="STRING" id="410072.ERS852525_02636"/>
<dbReference type="Gene3D" id="3.10.105.10">
    <property type="entry name" value="Dipeptide-binding Protein, Domain 3"/>
    <property type="match status" value="1"/>
</dbReference>
<evidence type="ECO:0000256" key="1">
    <source>
        <dbReference type="ARBA" id="ARBA00004196"/>
    </source>
</evidence>
<evidence type="ECO:0000313" key="12">
    <source>
        <dbReference type="Proteomes" id="UP001145109"/>
    </source>
</evidence>
<dbReference type="PANTHER" id="PTHR30290:SF10">
    <property type="entry name" value="PERIPLASMIC OLIGOPEPTIDE-BINDING PROTEIN-RELATED"/>
    <property type="match status" value="1"/>
</dbReference>
<dbReference type="GO" id="GO:0015833">
    <property type="term" value="P:peptide transport"/>
    <property type="evidence" value="ECO:0007669"/>
    <property type="project" value="TreeGrafter"/>
</dbReference>
<dbReference type="FunFam" id="3.90.76.10:FF:000001">
    <property type="entry name" value="Oligopeptide ABC transporter substrate-binding protein"/>
    <property type="match status" value="1"/>
</dbReference>
<comment type="similarity">
    <text evidence="2">Belongs to the bacterial solute-binding protein 5 family.</text>
</comment>
<dbReference type="Proteomes" id="UP000095362">
    <property type="component" value="Unassembled WGS sequence"/>
</dbReference>
<dbReference type="PIRSF" id="PIRSF002741">
    <property type="entry name" value="MppA"/>
    <property type="match status" value="1"/>
</dbReference>
<dbReference type="CDD" id="cd08504">
    <property type="entry name" value="PBP2_OppA"/>
    <property type="match status" value="1"/>
</dbReference>
<proteinExistence type="inferred from homology"/>
<reference evidence="9" key="3">
    <citation type="submission" date="2022-11" db="EMBL/GenBank/DDBJ databases">
        <title>Draft genome sequence of Coprococcus comes strain 31264.</title>
        <authorList>
            <person name="Hisatomi A."/>
            <person name="Ohkuma M."/>
            <person name="Sakamoto M."/>
        </authorList>
    </citation>
    <scope>NUCLEOTIDE SEQUENCE</scope>
    <source>
        <strain evidence="9">JCM 31264</strain>
    </source>
</reference>
<dbReference type="InterPro" id="IPR000914">
    <property type="entry name" value="SBP_5_dom"/>
</dbReference>
<evidence type="ECO:0000256" key="3">
    <source>
        <dbReference type="ARBA" id="ARBA00022448"/>
    </source>
</evidence>
<dbReference type="InterPro" id="IPR030678">
    <property type="entry name" value="Peptide/Ni-bd"/>
</dbReference>